<dbReference type="Proteomes" id="UP001589628">
    <property type="component" value="Unassembled WGS sequence"/>
</dbReference>
<keyword evidence="5 7" id="KW-1133">Transmembrane helix</keyword>
<evidence type="ECO:0000256" key="6">
    <source>
        <dbReference type="ARBA" id="ARBA00023136"/>
    </source>
</evidence>
<comment type="subcellular location">
    <subcellularLocation>
        <location evidence="1 7">Cell membrane</location>
        <topology evidence="1 7">Multi-pass membrane protein</topology>
    </subcellularLocation>
</comment>
<feature type="domain" description="ABC transmembrane type-1" evidence="8">
    <location>
        <begin position="337"/>
        <end position="543"/>
    </location>
</feature>
<keyword evidence="4 7" id="KW-0812">Transmembrane</keyword>
<dbReference type="PROSITE" id="PS50928">
    <property type="entry name" value="ABC_TM1"/>
    <property type="match status" value="2"/>
</dbReference>
<organism evidence="9 10">
    <name type="scientific">Balneatrix alpica</name>
    <dbReference type="NCBI Taxonomy" id="75684"/>
    <lineage>
        <taxon>Bacteria</taxon>
        <taxon>Pseudomonadati</taxon>
        <taxon>Pseudomonadota</taxon>
        <taxon>Gammaproteobacteria</taxon>
        <taxon>Oceanospirillales</taxon>
        <taxon>Balneatrichaceae</taxon>
        <taxon>Balneatrix</taxon>
    </lineage>
</organism>
<feature type="transmembrane region" description="Helical" evidence="7">
    <location>
        <begin position="416"/>
        <end position="436"/>
    </location>
</feature>
<feature type="transmembrane region" description="Helical" evidence="7">
    <location>
        <begin position="17"/>
        <end position="38"/>
    </location>
</feature>
<protein>
    <submittedName>
        <fullName evidence="9">ABC transporter permease</fullName>
    </submittedName>
</protein>
<dbReference type="InterPro" id="IPR000515">
    <property type="entry name" value="MetI-like"/>
</dbReference>
<feature type="transmembrane region" description="Helical" evidence="7">
    <location>
        <begin position="247"/>
        <end position="265"/>
    </location>
</feature>
<dbReference type="CDD" id="cd06261">
    <property type="entry name" value="TM_PBP2"/>
    <property type="match status" value="2"/>
</dbReference>
<keyword evidence="3" id="KW-1003">Cell membrane</keyword>
<proteinExistence type="inferred from homology"/>
<dbReference type="RefSeq" id="WP_051527394.1">
    <property type="nucleotide sequence ID" value="NZ_JAUESS010000019.1"/>
</dbReference>
<evidence type="ECO:0000256" key="7">
    <source>
        <dbReference type="RuleBase" id="RU363032"/>
    </source>
</evidence>
<keyword evidence="2 7" id="KW-0813">Transport</keyword>
<dbReference type="Gene3D" id="1.10.3720.10">
    <property type="entry name" value="MetI-like"/>
    <property type="match status" value="2"/>
</dbReference>
<feature type="transmembrane region" description="Helical" evidence="7">
    <location>
        <begin position="296"/>
        <end position="321"/>
    </location>
</feature>
<evidence type="ECO:0000313" key="10">
    <source>
        <dbReference type="Proteomes" id="UP001589628"/>
    </source>
</evidence>
<feature type="domain" description="ABC transmembrane type-1" evidence="8">
    <location>
        <begin position="59"/>
        <end position="266"/>
    </location>
</feature>
<dbReference type="PANTHER" id="PTHR30183">
    <property type="entry name" value="MOLYBDENUM TRANSPORT SYSTEM PERMEASE PROTEIN MODB"/>
    <property type="match status" value="1"/>
</dbReference>
<dbReference type="PANTHER" id="PTHR30183:SF2">
    <property type="entry name" value="IRON UTILIZATION PROTEIN"/>
    <property type="match status" value="1"/>
</dbReference>
<feature type="transmembrane region" description="Helical" evidence="7">
    <location>
        <begin position="192"/>
        <end position="214"/>
    </location>
</feature>
<feature type="transmembrane region" description="Helical" evidence="7">
    <location>
        <begin position="341"/>
        <end position="361"/>
    </location>
</feature>
<feature type="transmembrane region" description="Helical" evidence="7">
    <location>
        <begin position="373"/>
        <end position="396"/>
    </location>
</feature>
<feature type="transmembrane region" description="Helical" evidence="7">
    <location>
        <begin position="525"/>
        <end position="543"/>
    </location>
</feature>
<evidence type="ECO:0000256" key="3">
    <source>
        <dbReference type="ARBA" id="ARBA00022475"/>
    </source>
</evidence>
<evidence type="ECO:0000259" key="8">
    <source>
        <dbReference type="PROSITE" id="PS50928"/>
    </source>
</evidence>
<accession>A0ABV5ZH75</accession>
<evidence type="ECO:0000313" key="9">
    <source>
        <dbReference type="EMBL" id="MFB9887474.1"/>
    </source>
</evidence>
<comment type="similarity">
    <text evidence="7">Belongs to the binding-protein-dependent transport system permease family.</text>
</comment>
<comment type="caution">
    <text evidence="9">The sequence shown here is derived from an EMBL/GenBank/DDBJ whole genome shotgun (WGS) entry which is preliminary data.</text>
</comment>
<name>A0ABV5ZH75_9GAMM</name>
<feature type="transmembrane region" description="Helical" evidence="7">
    <location>
        <begin position="468"/>
        <end position="489"/>
    </location>
</feature>
<dbReference type="SUPFAM" id="SSF161098">
    <property type="entry name" value="MetI-like"/>
    <property type="match status" value="2"/>
</dbReference>
<feature type="transmembrane region" description="Helical" evidence="7">
    <location>
        <begin position="151"/>
        <end position="171"/>
    </location>
</feature>
<keyword evidence="10" id="KW-1185">Reference proteome</keyword>
<gene>
    <name evidence="9" type="ORF">ACFFLH_13725</name>
</gene>
<reference evidence="9 10" key="1">
    <citation type="submission" date="2024-09" db="EMBL/GenBank/DDBJ databases">
        <authorList>
            <person name="Sun Q."/>
            <person name="Mori K."/>
        </authorList>
    </citation>
    <scope>NUCLEOTIDE SEQUENCE [LARGE SCALE GENOMIC DNA]</scope>
    <source>
        <strain evidence="9 10">ATCC 51285</strain>
    </source>
</reference>
<keyword evidence="6 7" id="KW-0472">Membrane</keyword>
<dbReference type="InterPro" id="IPR035906">
    <property type="entry name" value="MetI-like_sf"/>
</dbReference>
<dbReference type="EMBL" id="JBHLZN010000005">
    <property type="protein sequence ID" value="MFB9887474.1"/>
    <property type="molecule type" value="Genomic_DNA"/>
</dbReference>
<evidence type="ECO:0000256" key="2">
    <source>
        <dbReference type="ARBA" id="ARBA00022448"/>
    </source>
</evidence>
<evidence type="ECO:0000256" key="4">
    <source>
        <dbReference type="ARBA" id="ARBA00022692"/>
    </source>
</evidence>
<sequence length="563" mass="62297">MRSLIARFTQASSHRGWLVNASIAAALVTLPVLSVFWLALFPSKNIWPHLIETVLPHYILTTLGLMTGVGILAASMGILCAWLVSTYHFPGRRLFEWALLLPLAMPAYVIAYVYTDILEYAGPIQGALRELFGWKTPRDYWFPPIRSLGGAIWMLGLVLYPYVYMLTRASFLEQSLNIRDASRTLGCSSLQSFWRISLPMARPAIAVGLALVLMETLNDFGTVDYFAVKTLTAGIYDTWLNMSNLGGAAQIASLMMLFVVVLIVLERYARQRQRQFQQGDRFKALPLTALRGWPKWLATLACILPIIFGFLIPLAILLRYAIRNFEKSWTPDFINHALHSFGLSITAALLCVLLGLLITYAKRLHQHPLLNSLSQIATLGYAMPSAVLAIGVMIPFSTFDNALDAWMRQTFNVSTGLLLSGSLVAVLFAYSVRFLAVAAGSLESSLGKITPSMDMAARSLGHNSLTTLYRVHLPLIKGGLLTGMLVVFVDCMKELPATLILRPFNFDTLATHVYQYASDERLPEASLAALLIVLVGIIPVALLSRTIAATREHQIIQLPHTGK</sequence>
<feature type="transmembrane region" description="Helical" evidence="7">
    <location>
        <begin position="94"/>
        <end position="114"/>
    </location>
</feature>
<dbReference type="Pfam" id="PF00528">
    <property type="entry name" value="BPD_transp_1"/>
    <property type="match status" value="2"/>
</dbReference>
<evidence type="ECO:0000256" key="5">
    <source>
        <dbReference type="ARBA" id="ARBA00022989"/>
    </source>
</evidence>
<evidence type="ECO:0000256" key="1">
    <source>
        <dbReference type="ARBA" id="ARBA00004651"/>
    </source>
</evidence>
<feature type="transmembrane region" description="Helical" evidence="7">
    <location>
        <begin position="58"/>
        <end position="82"/>
    </location>
</feature>